<feature type="region of interest" description="Disordered" evidence="1">
    <location>
        <begin position="794"/>
        <end position="822"/>
    </location>
</feature>
<evidence type="ECO:0000313" key="3">
    <source>
        <dbReference type="EMBL" id="KAK5646947.1"/>
    </source>
</evidence>
<organism evidence="3 4">
    <name type="scientific">Pyrocoelia pectoralis</name>
    <dbReference type="NCBI Taxonomy" id="417401"/>
    <lineage>
        <taxon>Eukaryota</taxon>
        <taxon>Metazoa</taxon>
        <taxon>Ecdysozoa</taxon>
        <taxon>Arthropoda</taxon>
        <taxon>Hexapoda</taxon>
        <taxon>Insecta</taxon>
        <taxon>Pterygota</taxon>
        <taxon>Neoptera</taxon>
        <taxon>Endopterygota</taxon>
        <taxon>Coleoptera</taxon>
        <taxon>Polyphaga</taxon>
        <taxon>Elateriformia</taxon>
        <taxon>Elateroidea</taxon>
        <taxon>Lampyridae</taxon>
        <taxon>Lampyrinae</taxon>
        <taxon>Pyrocoelia</taxon>
    </lineage>
</organism>
<dbReference type="GO" id="GO:1902093">
    <property type="term" value="P:positive regulation of flagellated sperm motility"/>
    <property type="evidence" value="ECO:0007669"/>
    <property type="project" value="TreeGrafter"/>
</dbReference>
<dbReference type="Pfam" id="PF21049">
    <property type="entry name" value="CFA69_ARM_rpt"/>
    <property type="match status" value="1"/>
</dbReference>
<gene>
    <name evidence="3" type="ORF">RI129_005411</name>
</gene>
<dbReference type="GO" id="GO:0097730">
    <property type="term" value="C:non-motile cilium"/>
    <property type="evidence" value="ECO:0007669"/>
    <property type="project" value="TreeGrafter"/>
</dbReference>
<evidence type="ECO:0000256" key="1">
    <source>
        <dbReference type="SAM" id="MobiDB-lite"/>
    </source>
</evidence>
<dbReference type="InterPro" id="IPR016024">
    <property type="entry name" value="ARM-type_fold"/>
</dbReference>
<dbReference type="PANTHER" id="PTHR14716:SF0">
    <property type="entry name" value="CILIA- AND FLAGELLA-ASSOCIATED PROTEIN 69"/>
    <property type="match status" value="1"/>
</dbReference>
<feature type="domain" description="Cilia- and flagella-associated protein 69 ARM repeats" evidence="2">
    <location>
        <begin position="2"/>
        <end position="656"/>
    </location>
</feature>
<protein>
    <recommendedName>
        <fullName evidence="2">Cilia- and flagella-associated protein 69 ARM repeats domain-containing protein</fullName>
    </recommendedName>
</protein>
<comment type="caution">
    <text evidence="3">The sequence shown here is derived from an EMBL/GenBank/DDBJ whole genome shotgun (WGS) entry which is preliminary data.</text>
</comment>
<dbReference type="PANTHER" id="PTHR14716">
    <property type="entry name" value="CILIA- AND FLAGELLA-ASSOCIATED PROTEIN 69"/>
    <property type="match status" value="1"/>
</dbReference>
<name>A0AAN7VFL6_9COLE</name>
<dbReference type="AlphaFoldDB" id="A0AAN7VFL6"/>
<dbReference type="SUPFAM" id="SSF48371">
    <property type="entry name" value="ARM repeat"/>
    <property type="match status" value="1"/>
</dbReference>
<proteinExistence type="predicted"/>
<sequence>MKLLEYLFKRVDNVCVFESRLKSLLNLTIIPPFLAKTSDVLEYSRDLDEYSSFLGYMLIEVRQVEFRDLVLLAITNFLKQTSSVAVNSVSHQTRLQSVERSLLPSVVTNLLEIADIDLYNTLLDISWLLVNISDAVCHKMIIDHALDYILIRTNVFTHLDTSCKLIWRLLEACKNETDDFKRDLTGPSVEALKSLQMLLRTLTNNNNQIYRNDIMSLLLQCIDLFPNLQLTLSGLANDIGVLCSATEFGIGGTWITNVSFGTNEYDYEFKKMLILAVCYCSKIPSTLKIVHPKRIIPSLLRIITPKLSKPWIPDQQANLILMAISALHMIAQVVPNEFLNDNGPIRLLSLIDYFNKEPYDLLLLTDCIKSINSITTMKNKDINSSFLNHGAHKILRDICNKLLSFTSLSLTIQLCLTYAFCALETLVFIKSDEWGDAVQLCIKFMKRVVSPNLNDSVIKPELSICGLDFLWEAVIWNQENLKAFIDNGGVYLLLDLIFVSPFPVKIVGLGVLVELCDAGTCIPYLITWRNSGQSLFPMLLSIFRDECLKLGVRTTYDGTISDVEFPLMGQQQWYETFGVQKDLNSCPATVDLLGSCRPKIYAIINLLYNRHSLSVDISNEHYHMFNPDSLKIEDKITLLLAENFLALKLGETWIEVSRDLENAGIVPLAIDAGFIAQLTHRFYKWSQHIKIAQEKLLEQKFLKEYNTEMDLYNILRESKLMESLNALRELSYIARTTERMFRLSEKEKQCHEINQFVSFSENTIHHKTFMYNLKVTTTFNQHVKLYSKQNSNWEIPSPITDSEENESEQTARLHDSLESGSH</sequence>
<dbReference type="EMBL" id="JAVRBK010000003">
    <property type="protein sequence ID" value="KAK5646947.1"/>
    <property type="molecule type" value="Genomic_DNA"/>
</dbReference>
<reference evidence="3 4" key="1">
    <citation type="journal article" date="2024" name="Insects">
        <title>An Improved Chromosome-Level Genome Assembly of the Firefly Pyrocoelia pectoralis.</title>
        <authorList>
            <person name="Fu X."/>
            <person name="Meyer-Rochow V.B."/>
            <person name="Ballantyne L."/>
            <person name="Zhu X."/>
        </authorList>
    </citation>
    <scope>NUCLEOTIDE SEQUENCE [LARGE SCALE GENOMIC DNA]</scope>
    <source>
        <strain evidence="3">XCY_ONT2</strain>
    </source>
</reference>
<keyword evidence="4" id="KW-1185">Reference proteome</keyword>
<dbReference type="Proteomes" id="UP001329430">
    <property type="component" value="Chromosome 3"/>
</dbReference>
<accession>A0AAN7VFL6</accession>
<dbReference type="InterPro" id="IPR048732">
    <property type="entry name" value="CFA69"/>
</dbReference>
<evidence type="ECO:0000313" key="4">
    <source>
        <dbReference type="Proteomes" id="UP001329430"/>
    </source>
</evidence>
<dbReference type="InterPro" id="IPR048733">
    <property type="entry name" value="CFA69_ARM_dom"/>
</dbReference>
<feature type="compositionally biased region" description="Basic and acidic residues" evidence="1">
    <location>
        <begin position="809"/>
        <end position="822"/>
    </location>
</feature>
<dbReference type="GO" id="GO:0097225">
    <property type="term" value="C:sperm midpiece"/>
    <property type="evidence" value="ECO:0007669"/>
    <property type="project" value="TreeGrafter"/>
</dbReference>
<evidence type="ECO:0000259" key="2">
    <source>
        <dbReference type="Pfam" id="PF21049"/>
    </source>
</evidence>